<evidence type="ECO:0000256" key="1">
    <source>
        <dbReference type="SAM" id="MobiDB-lite"/>
    </source>
</evidence>
<evidence type="ECO:0000313" key="2">
    <source>
        <dbReference type="EMBL" id="GGJ31497.1"/>
    </source>
</evidence>
<feature type="region of interest" description="Disordered" evidence="1">
    <location>
        <begin position="41"/>
        <end position="61"/>
    </location>
</feature>
<dbReference type="Proteomes" id="UP000632222">
    <property type="component" value="Unassembled WGS sequence"/>
</dbReference>
<evidence type="ECO:0000313" key="3">
    <source>
        <dbReference type="Proteomes" id="UP000632222"/>
    </source>
</evidence>
<proteinExistence type="predicted"/>
<organism evidence="2 3">
    <name type="scientific">Deinococcus roseus</name>
    <dbReference type="NCBI Taxonomy" id="392414"/>
    <lineage>
        <taxon>Bacteria</taxon>
        <taxon>Thermotogati</taxon>
        <taxon>Deinococcota</taxon>
        <taxon>Deinococci</taxon>
        <taxon>Deinococcales</taxon>
        <taxon>Deinococcaceae</taxon>
        <taxon>Deinococcus</taxon>
    </lineage>
</organism>
<name>A0ABQ2D056_9DEIO</name>
<accession>A0ABQ2D056</accession>
<feature type="compositionally biased region" description="Basic and acidic residues" evidence="1">
    <location>
        <begin position="50"/>
        <end position="61"/>
    </location>
</feature>
<protein>
    <recommendedName>
        <fullName evidence="4">Transposase</fullName>
    </recommendedName>
</protein>
<evidence type="ECO:0008006" key="4">
    <source>
        <dbReference type="Google" id="ProtNLM"/>
    </source>
</evidence>
<sequence length="61" mass="7128">MLQIPALKRKFIWTDLRKKVPITTHLADDVYAIVCQKEVQGHHRAQQDQQDNREAQGPESF</sequence>
<gene>
    <name evidence="2" type="ORF">GCM10008938_17110</name>
</gene>
<keyword evidence="3" id="KW-1185">Reference proteome</keyword>
<comment type="caution">
    <text evidence="2">The sequence shown here is derived from an EMBL/GenBank/DDBJ whole genome shotgun (WGS) entry which is preliminary data.</text>
</comment>
<dbReference type="EMBL" id="BMOD01000004">
    <property type="protein sequence ID" value="GGJ31497.1"/>
    <property type="molecule type" value="Genomic_DNA"/>
</dbReference>
<reference evidence="3" key="1">
    <citation type="journal article" date="2019" name="Int. J. Syst. Evol. Microbiol.">
        <title>The Global Catalogue of Microorganisms (GCM) 10K type strain sequencing project: providing services to taxonomists for standard genome sequencing and annotation.</title>
        <authorList>
            <consortium name="The Broad Institute Genomics Platform"/>
            <consortium name="The Broad Institute Genome Sequencing Center for Infectious Disease"/>
            <person name="Wu L."/>
            <person name="Ma J."/>
        </authorList>
    </citation>
    <scope>NUCLEOTIDE SEQUENCE [LARGE SCALE GENOMIC DNA]</scope>
    <source>
        <strain evidence="3">JCM 14370</strain>
    </source>
</reference>